<comment type="caution">
    <text evidence="4">The sequence shown here is derived from an EMBL/GenBank/DDBJ whole genome shotgun (WGS) entry which is preliminary data.</text>
</comment>
<dbReference type="PANTHER" id="PTHR10513">
    <property type="entry name" value="DEOXYNUCLEOSIDE KINASE"/>
    <property type="match status" value="1"/>
</dbReference>
<keyword evidence="2" id="KW-0547">Nucleotide-binding</keyword>
<evidence type="ECO:0000256" key="2">
    <source>
        <dbReference type="PIRSR" id="PIRSR000705-3"/>
    </source>
</evidence>
<gene>
    <name evidence="4" type="ORF">HRJ53_12020</name>
</gene>
<reference evidence="4" key="1">
    <citation type="submission" date="2020-06" db="EMBL/GenBank/DDBJ databases">
        <title>Legume-microbial interactions unlock mineral nutrients during tropical forest succession.</title>
        <authorList>
            <person name="Epihov D.Z."/>
        </authorList>
    </citation>
    <scope>NUCLEOTIDE SEQUENCE [LARGE SCALE GENOMIC DNA]</scope>
    <source>
        <strain evidence="4">Pan2503</strain>
    </source>
</reference>
<dbReference type="Gene3D" id="3.40.50.300">
    <property type="entry name" value="P-loop containing nucleotide triphosphate hydrolases"/>
    <property type="match status" value="1"/>
</dbReference>
<evidence type="ECO:0000256" key="1">
    <source>
        <dbReference type="PIRSR" id="PIRSR000705-1"/>
    </source>
</evidence>
<dbReference type="InterPro" id="IPR050566">
    <property type="entry name" value="Deoxyribonucleoside_kinase"/>
</dbReference>
<feature type="active site" description="Proton acceptor" evidence="1">
    <location>
        <position position="101"/>
    </location>
</feature>
<dbReference type="InterPro" id="IPR031314">
    <property type="entry name" value="DNK_dom"/>
</dbReference>
<dbReference type="InterPro" id="IPR002624">
    <property type="entry name" value="DCK/DGK"/>
</dbReference>
<dbReference type="PIRSF" id="PIRSF000705">
    <property type="entry name" value="DNK"/>
    <property type="match status" value="1"/>
</dbReference>
<evidence type="ECO:0000313" key="5">
    <source>
        <dbReference type="Proteomes" id="UP000567293"/>
    </source>
</evidence>
<organism evidence="4 5">
    <name type="scientific">Candidatus Acidiferrum panamense</name>
    <dbReference type="NCBI Taxonomy" id="2741543"/>
    <lineage>
        <taxon>Bacteria</taxon>
        <taxon>Pseudomonadati</taxon>
        <taxon>Acidobacteriota</taxon>
        <taxon>Terriglobia</taxon>
        <taxon>Candidatus Acidiferrales</taxon>
        <taxon>Candidatus Acidiferrum</taxon>
    </lineage>
</organism>
<keyword evidence="4" id="KW-0808">Transferase</keyword>
<dbReference type="GO" id="GO:0005737">
    <property type="term" value="C:cytoplasm"/>
    <property type="evidence" value="ECO:0007669"/>
    <property type="project" value="TreeGrafter"/>
</dbReference>
<dbReference type="GO" id="GO:0005524">
    <property type="term" value="F:ATP binding"/>
    <property type="evidence" value="ECO:0007669"/>
    <property type="project" value="UniProtKB-KW"/>
</dbReference>
<evidence type="ECO:0000259" key="3">
    <source>
        <dbReference type="Pfam" id="PF01712"/>
    </source>
</evidence>
<accession>A0A7V8NQJ9</accession>
<keyword evidence="2" id="KW-0067">ATP-binding</keyword>
<dbReference type="Pfam" id="PF01712">
    <property type="entry name" value="dNK"/>
    <property type="match status" value="1"/>
</dbReference>
<dbReference type="InterPro" id="IPR027417">
    <property type="entry name" value="P-loop_NTPase"/>
</dbReference>
<dbReference type="AlphaFoldDB" id="A0A7V8NQJ9"/>
<dbReference type="CDD" id="cd01673">
    <property type="entry name" value="dNK"/>
    <property type="match status" value="1"/>
</dbReference>
<feature type="binding site" evidence="2">
    <location>
        <begin position="153"/>
        <end position="157"/>
    </location>
    <ligand>
        <name>ATP</name>
        <dbReference type="ChEBI" id="CHEBI:30616"/>
    </ligand>
</feature>
<keyword evidence="4" id="KW-0418">Kinase</keyword>
<feature type="binding site" evidence="2">
    <location>
        <begin position="29"/>
        <end position="37"/>
    </location>
    <ligand>
        <name>ATP</name>
        <dbReference type="ChEBI" id="CHEBI:30616"/>
    </ligand>
</feature>
<dbReference type="SUPFAM" id="SSF52540">
    <property type="entry name" value="P-loop containing nucleoside triphosphate hydrolases"/>
    <property type="match status" value="1"/>
</dbReference>
<feature type="domain" description="Deoxynucleoside kinase" evidence="3">
    <location>
        <begin position="25"/>
        <end position="215"/>
    </location>
</feature>
<dbReference type="GO" id="GO:0019136">
    <property type="term" value="F:deoxynucleoside kinase activity"/>
    <property type="evidence" value="ECO:0007669"/>
    <property type="project" value="InterPro"/>
</dbReference>
<proteinExistence type="predicted"/>
<name>A0A7V8NQJ9_9BACT</name>
<protein>
    <submittedName>
        <fullName evidence="4">Deoxynucleoside kinase</fullName>
    </submittedName>
</protein>
<sequence length="230" mass="26459">MPGNDSLAAKRALVPQRSPQPPRFIAIEGPLRVGKTTLARILAERLHARRIYDCEDNPFLADFYKAKPGAAFRAQMYFLIERQKHLREGLAVEAPGLILSDFLLEKDRIFANLNLDDQELKLYERYYELLSADLPAPDLVIYLQAKPEVLLARIAKRASREESQISLEYIEEVARAYEHFFFRYSASDLLVINTSEIDFVERSDDLQQLLRRLQDPVKGTQYFLPLGASE</sequence>
<evidence type="ECO:0000313" key="4">
    <source>
        <dbReference type="EMBL" id="MBA0085714.1"/>
    </source>
</evidence>
<keyword evidence="5" id="KW-1185">Reference proteome</keyword>
<dbReference type="Proteomes" id="UP000567293">
    <property type="component" value="Unassembled WGS sequence"/>
</dbReference>
<dbReference type="EMBL" id="JACDQQ010001172">
    <property type="protein sequence ID" value="MBA0085714.1"/>
    <property type="molecule type" value="Genomic_DNA"/>
</dbReference>
<dbReference type="PANTHER" id="PTHR10513:SF46">
    <property type="entry name" value="DEOXYGUANOSINE KINASE"/>
    <property type="match status" value="1"/>
</dbReference>